<evidence type="ECO:0000256" key="1">
    <source>
        <dbReference type="SAM" id="MobiDB-lite"/>
    </source>
</evidence>
<evidence type="ECO:0000313" key="2">
    <source>
        <dbReference type="EMBL" id="KAK4021254.1"/>
    </source>
</evidence>
<organism evidence="2 3">
    <name type="scientific">Daphnia magna</name>
    <dbReference type="NCBI Taxonomy" id="35525"/>
    <lineage>
        <taxon>Eukaryota</taxon>
        <taxon>Metazoa</taxon>
        <taxon>Ecdysozoa</taxon>
        <taxon>Arthropoda</taxon>
        <taxon>Crustacea</taxon>
        <taxon>Branchiopoda</taxon>
        <taxon>Diplostraca</taxon>
        <taxon>Cladocera</taxon>
        <taxon>Anomopoda</taxon>
        <taxon>Daphniidae</taxon>
        <taxon>Daphnia</taxon>
    </lineage>
</organism>
<keyword evidence="3" id="KW-1185">Reference proteome</keyword>
<proteinExistence type="predicted"/>
<protein>
    <submittedName>
        <fullName evidence="2">Uncharacterized protein</fullName>
    </submittedName>
</protein>
<name>A0ABR0A878_9CRUS</name>
<accession>A0ABR0A878</accession>
<reference evidence="2 3" key="1">
    <citation type="journal article" date="2023" name="Nucleic Acids Res.">
        <title>The hologenome of Daphnia magna reveals possible DNA methylation and microbiome-mediated evolution of the host genome.</title>
        <authorList>
            <person name="Chaturvedi A."/>
            <person name="Li X."/>
            <person name="Dhandapani V."/>
            <person name="Marshall H."/>
            <person name="Kissane S."/>
            <person name="Cuenca-Cambronero M."/>
            <person name="Asole G."/>
            <person name="Calvet F."/>
            <person name="Ruiz-Romero M."/>
            <person name="Marangio P."/>
            <person name="Guigo R."/>
            <person name="Rago D."/>
            <person name="Mirbahai L."/>
            <person name="Eastwood N."/>
            <person name="Colbourne J.K."/>
            <person name="Zhou J."/>
            <person name="Mallon E."/>
            <person name="Orsini L."/>
        </authorList>
    </citation>
    <scope>NUCLEOTIDE SEQUENCE [LARGE SCALE GENOMIC DNA]</scope>
    <source>
        <strain evidence="2">LRV0_1</strain>
    </source>
</reference>
<dbReference type="Proteomes" id="UP001234178">
    <property type="component" value="Unassembled WGS sequence"/>
</dbReference>
<sequence>MQSVRAVQCSCWLANSHLCSDVGREPPAPSVINRVIFVLRFDDEDSNYVYVTFLRLCDLFPNIPLQLVDVLRVDAMTTQVRGLFNSGNVTPLSSICVPEDLANPIVHEGVVASNVHDDVENILAPSATPGSPDGRTSNGSVDPILRG</sequence>
<feature type="region of interest" description="Disordered" evidence="1">
    <location>
        <begin position="124"/>
        <end position="147"/>
    </location>
</feature>
<gene>
    <name evidence="2" type="ORF">OUZ56_003173</name>
</gene>
<evidence type="ECO:0000313" key="3">
    <source>
        <dbReference type="Proteomes" id="UP001234178"/>
    </source>
</evidence>
<dbReference type="EMBL" id="JAOYFB010000036">
    <property type="protein sequence ID" value="KAK4021254.1"/>
    <property type="molecule type" value="Genomic_DNA"/>
</dbReference>
<comment type="caution">
    <text evidence="2">The sequence shown here is derived from an EMBL/GenBank/DDBJ whole genome shotgun (WGS) entry which is preliminary data.</text>
</comment>